<comment type="caution">
    <text evidence="7">The sequence shown here is derived from an EMBL/GenBank/DDBJ whole genome shotgun (WGS) entry which is preliminary data.</text>
</comment>
<evidence type="ECO:0000313" key="8">
    <source>
        <dbReference type="Proteomes" id="UP001549307"/>
    </source>
</evidence>
<keyword evidence="4 6" id="KW-1133">Transmembrane helix</keyword>
<keyword evidence="2" id="KW-1003">Cell membrane</keyword>
<keyword evidence="3 6" id="KW-0812">Transmembrane</keyword>
<evidence type="ECO:0000256" key="2">
    <source>
        <dbReference type="ARBA" id="ARBA00022475"/>
    </source>
</evidence>
<accession>A0ABV2PCU8</accession>
<reference evidence="7 8" key="1">
    <citation type="submission" date="2024-06" db="EMBL/GenBank/DDBJ databases">
        <title>Sorghum-associated microbial communities from plants grown in Nebraska, USA.</title>
        <authorList>
            <person name="Schachtman D."/>
        </authorList>
    </citation>
    <scope>NUCLEOTIDE SEQUENCE [LARGE SCALE GENOMIC DNA]</scope>
    <source>
        <strain evidence="7 8">3552</strain>
    </source>
</reference>
<evidence type="ECO:0000313" key="7">
    <source>
        <dbReference type="EMBL" id="MET4542614.1"/>
    </source>
</evidence>
<evidence type="ECO:0000256" key="3">
    <source>
        <dbReference type="ARBA" id="ARBA00022692"/>
    </source>
</evidence>
<evidence type="ECO:0000256" key="1">
    <source>
        <dbReference type="ARBA" id="ARBA00004651"/>
    </source>
</evidence>
<keyword evidence="8" id="KW-1185">Reference proteome</keyword>
<dbReference type="Pfam" id="PF06081">
    <property type="entry name" value="ArAE_1"/>
    <property type="match status" value="1"/>
</dbReference>
<name>A0ABV2PCU8_9MICC</name>
<gene>
    <name evidence="7" type="ORF">ABIE37_004426</name>
</gene>
<dbReference type="Proteomes" id="UP001549307">
    <property type="component" value="Unassembled WGS sequence"/>
</dbReference>
<protein>
    <submittedName>
        <fullName evidence="7">Uncharacterized membrane protein YgaE (UPF0421/DUF939 family)</fullName>
    </submittedName>
</protein>
<feature type="transmembrane region" description="Helical" evidence="6">
    <location>
        <begin position="62"/>
        <end position="82"/>
    </location>
</feature>
<comment type="subcellular location">
    <subcellularLocation>
        <location evidence="1">Cell membrane</location>
        <topology evidence="1">Multi-pass membrane protein</topology>
    </subcellularLocation>
</comment>
<evidence type="ECO:0000256" key="4">
    <source>
        <dbReference type="ARBA" id="ARBA00022989"/>
    </source>
</evidence>
<feature type="transmembrane region" description="Helical" evidence="6">
    <location>
        <begin position="117"/>
        <end position="150"/>
    </location>
</feature>
<dbReference type="InterPro" id="IPR010343">
    <property type="entry name" value="ArAE_1"/>
</dbReference>
<feature type="transmembrane region" description="Helical" evidence="6">
    <location>
        <begin position="185"/>
        <end position="204"/>
    </location>
</feature>
<evidence type="ECO:0000256" key="6">
    <source>
        <dbReference type="SAM" id="Phobius"/>
    </source>
</evidence>
<sequence>MGVYPLTGDLITQSNELMSLLTFCTFRSTAGTIPANVGVMSQLPARRRLIPALRKTVTRHRLLFAAKTAVAAGLAWYLAPFMPGPAAAYPYYAPLGALVSMHPTVADSAKHGLQSLVGLVLGIGMAFAITTVAAPTALAVAVVVGLGVLIGGLPRLGTASEWIPMAALFVLVLGDSNAEGFSFAYVLQMALGVTVGFAVNWLIFPPLHLDDIDPAIAGHQGALSRQLKDMAKAMEESWPPNHEAWASRSDELSLTAAGVRTAVHQAELSAKANPRSRRRATRLPSDLAGLRTLERLTFHVQDITDVLASAIWEEGAGTVIPDAVVAPLSEALESVAAVVDHWRDAENGELANRLAQAKDSITALGDAVAGAAADQAPVNAPASVAMSLRRILTVVLSSE</sequence>
<dbReference type="EMBL" id="JBEPSN010000016">
    <property type="protein sequence ID" value="MET4542614.1"/>
    <property type="molecule type" value="Genomic_DNA"/>
</dbReference>
<keyword evidence="5 6" id="KW-0472">Membrane</keyword>
<evidence type="ECO:0000256" key="5">
    <source>
        <dbReference type="ARBA" id="ARBA00023136"/>
    </source>
</evidence>
<organism evidence="7 8">
    <name type="scientific">Arthrobacter bambusae</name>
    <dbReference type="NCBI Taxonomy" id="1338426"/>
    <lineage>
        <taxon>Bacteria</taxon>
        <taxon>Bacillati</taxon>
        <taxon>Actinomycetota</taxon>
        <taxon>Actinomycetes</taxon>
        <taxon>Micrococcales</taxon>
        <taxon>Micrococcaceae</taxon>
        <taxon>Arthrobacter</taxon>
    </lineage>
</organism>
<proteinExistence type="predicted"/>